<organism evidence="2 3">
    <name type="scientific">Skermanella cutis</name>
    <dbReference type="NCBI Taxonomy" id="2775420"/>
    <lineage>
        <taxon>Bacteria</taxon>
        <taxon>Pseudomonadati</taxon>
        <taxon>Pseudomonadota</taxon>
        <taxon>Alphaproteobacteria</taxon>
        <taxon>Rhodospirillales</taxon>
        <taxon>Azospirillaceae</taxon>
        <taxon>Skermanella</taxon>
    </lineage>
</organism>
<evidence type="ECO:0000313" key="2">
    <source>
        <dbReference type="EMBL" id="QQP88241.1"/>
    </source>
</evidence>
<evidence type="ECO:0000256" key="1">
    <source>
        <dbReference type="SAM" id="SignalP"/>
    </source>
</evidence>
<accession>A0ABX7B256</accession>
<feature type="chain" id="PRO_5046444565" description="Lipoprotein" evidence="1">
    <location>
        <begin position="27"/>
        <end position="163"/>
    </location>
</feature>
<feature type="signal peptide" evidence="1">
    <location>
        <begin position="1"/>
        <end position="26"/>
    </location>
</feature>
<protein>
    <recommendedName>
        <fullName evidence="4">Lipoprotein</fullName>
    </recommendedName>
</protein>
<dbReference type="Proteomes" id="UP000595197">
    <property type="component" value="Chromosome"/>
</dbReference>
<evidence type="ECO:0008006" key="4">
    <source>
        <dbReference type="Google" id="ProtNLM"/>
    </source>
</evidence>
<keyword evidence="3" id="KW-1185">Reference proteome</keyword>
<sequence length="163" mass="16662">MIIGNAARAWAPLAAAFLLAGCAADAAPAGSGQVPPALAGTWSASSAKVDTVGVAAYLPDDPALLGLRLHVAGDSLAMDGHTCKSPAVATETLTLRTLIEETYETSPDAMGVASADVPQPTHFITCGSGDIGPSYDRGSWIAQLSPDLIAMSWFDGVLLILKR</sequence>
<dbReference type="RefSeq" id="WP_201072847.1">
    <property type="nucleotide sequence ID" value="NZ_CP067420.1"/>
</dbReference>
<evidence type="ECO:0000313" key="3">
    <source>
        <dbReference type="Proteomes" id="UP000595197"/>
    </source>
</evidence>
<proteinExistence type="predicted"/>
<dbReference type="EMBL" id="CP067420">
    <property type="protein sequence ID" value="QQP88241.1"/>
    <property type="molecule type" value="Genomic_DNA"/>
</dbReference>
<reference evidence="2" key="1">
    <citation type="submission" date="2021-02" db="EMBL/GenBank/DDBJ databases">
        <title>Skermanella TT6 skin isolate.</title>
        <authorList>
            <person name="Lee K."/>
            <person name="Ganzorig M."/>
        </authorList>
    </citation>
    <scope>NUCLEOTIDE SEQUENCE</scope>
    <source>
        <strain evidence="2">TT6</strain>
    </source>
</reference>
<gene>
    <name evidence="2" type="ORF">IGS68_19590</name>
</gene>
<keyword evidence="1" id="KW-0732">Signal</keyword>
<name>A0ABX7B256_9PROT</name>